<feature type="chain" id="PRO_5007299804" evidence="1">
    <location>
        <begin position="21"/>
        <end position="143"/>
    </location>
</feature>
<dbReference type="EMBL" id="KQ971354">
    <property type="protein sequence ID" value="KYB26334.1"/>
    <property type="molecule type" value="Genomic_DNA"/>
</dbReference>
<evidence type="ECO:0000256" key="1">
    <source>
        <dbReference type="SAM" id="SignalP"/>
    </source>
</evidence>
<accession>A0A139WEH7</accession>
<sequence length="143" mass="16654">MNLFFILFLGLAAITQTAHGYATCKGAMRLFLNEQQEKNTVGFLTQWEVYRQCEVLPIERNRVATFHSEVQCKCPNKNEQDIYAPDKPRDLFCKSEIAEAKAARIDFSATRLPQELENLYNCIHKEKTLEALRKARTENKYYL</sequence>
<proteinExistence type="predicted"/>
<organism evidence="2 3">
    <name type="scientific">Tribolium castaneum</name>
    <name type="common">Red flour beetle</name>
    <dbReference type="NCBI Taxonomy" id="7070"/>
    <lineage>
        <taxon>Eukaryota</taxon>
        <taxon>Metazoa</taxon>
        <taxon>Ecdysozoa</taxon>
        <taxon>Arthropoda</taxon>
        <taxon>Hexapoda</taxon>
        <taxon>Insecta</taxon>
        <taxon>Pterygota</taxon>
        <taxon>Neoptera</taxon>
        <taxon>Endopterygota</taxon>
        <taxon>Coleoptera</taxon>
        <taxon>Polyphaga</taxon>
        <taxon>Cucujiformia</taxon>
        <taxon>Tenebrionidae</taxon>
        <taxon>Tenebrionidae incertae sedis</taxon>
        <taxon>Tribolium</taxon>
    </lineage>
</organism>
<keyword evidence="1" id="KW-0732">Signal</keyword>
<dbReference type="AlphaFoldDB" id="A0A139WEH7"/>
<reference evidence="2 3" key="1">
    <citation type="journal article" date="2008" name="Nature">
        <title>The genome of the model beetle and pest Tribolium castaneum.</title>
        <authorList>
            <consortium name="Tribolium Genome Sequencing Consortium"/>
            <person name="Richards S."/>
            <person name="Gibbs R.A."/>
            <person name="Weinstock G.M."/>
            <person name="Brown S.J."/>
            <person name="Denell R."/>
            <person name="Beeman R.W."/>
            <person name="Gibbs R."/>
            <person name="Beeman R.W."/>
            <person name="Brown S.J."/>
            <person name="Bucher G."/>
            <person name="Friedrich M."/>
            <person name="Grimmelikhuijzen C.J."/>
            <person name="Klingler M."/>
            <person name="Lorenzen M."/>
            <person name="Richards S."/>
            <person name="Roth S."/>
            <person name="Schroder R."/>
            <person name="Tautz D."/>
            <person name="Zdobnov E.M."/>
            <person name="Muzny D."/>
            <person name="Gibbs R.A."/>
            <person name="Weinstock G.M."/>
            <person name="Attaway T."/>
            <person name="Bell S."/>
            <person name="Buhay C.J."/>
            <person name="Chandrabose M.N."/>
            <person name="Chavez D."/>
            <person name="Clerk-Blankenburg K.P."/>
            <person name="Cree A."/>
            <person name="Dao M."/>
            <person name="Davis C."/>
            <person name="Chacko J."/>
            <person name="Dinh H."/>
            <person name="Dugan-Rocha S."/>
            <person name="Fowler G."/>
            <person name="Garner T.T."/>
            <person name="Garnes J."/>
            <person name="Gnirke A."/>
            <person name="Hawes A."/>
            <person name="Hernandez J."/>
            <person name="Hines S."/>
            <person name="Holder M."/>
            <person name="Hume J."/>
            <person name="Jhangiani S.N."/>
            <person name="Joshi V."/>
            <person name="Khan Z.M."/>
            <person name="Jackson L."/>
            <person name="Kovar C."/>
            <person name="Kowis A."/>
            <person name="Lee S."/>
            <person name="Lewis L.R."/>
            <person name="Margolis J."/>
            <person name="Morgan M."/>
            <person name="Nazareth L.V."/>
            <person name="Nguyen N."/>
            <person name="Okwuonu G."/>
            <person name="Parker D."/>
            <person name="Richards S."/>
            <person name="Ruiz S.J."/>
            <person name="Santibanez J."/>
            <person name="Savard J."/>
            <person name="Scherer S.E."/>
            <person name="Schneider B."/>
            <person name="Sodergren E."/>
            <person name="Tautz D."/>
            <person name="Vattahil S."/>
            <person name="Villasana D."/>
            <person name="White C.S."/>
            <person name="Wright R."/>
            <person name="Park Y."/>
            <person name="Beeman R.W."/>
            <person name="Lord J."/>
            <person name="Oppert B."/>
            <person name="Lorenzen M."/>
            <person name="Brown S."/>
            <person name="Wang L."/>
            <person name="Savard J."/>
            <person name="Tautz D."/>
            <person name="Richards S."/>
            <person name="Weinstock G."/>
            <person name="Gibbs R.A."/>
            <person name="Liu Y."/>
            <person name="Worley K."/>
            <person name="Weinstock G."/>
            <person name="Elsik C.G."/>
            <person name="Reese J.T."/>
            <person name="Elhaik E."/>
            <person name="Landan G."/>
            <person name="Graur D."/>
            <person name="Arensburger P."/>
            <person name="Atkinson P."/>
            <person name="Beeman R.W."/>
            <person name="Beidler J."/>
            <person name="Brown S.J."/>
            <person name="Demuth J.P."/>
            <person name="Drury D.W."/>
            <person name="Du Y.Z."/>
            <person name="Fujiwara H."/>
            <person name="Lorenzen M."/>
            <person name="Maselli V."/>
            <person name="Osanai M."/>
            <person name="Park Y."/>
            <person name="Robertson H.M."/>
            <person name="Tu Z."/>
            <person name="Wang J.J."/>
            <person name="Wang S."/>
            <person name="Richards S."/>
            <person name="Song H."/>
            <person name="Zhang L."/>
            <person name="Sodergren E."/>
            <person name="Werner D."/>
            <person name="Stanke M."/>
            <person name="Morgenstern B."/>
            <person name="Solovyev V."/>
            <person name="Kosarev P."/>
            <person name="Brown G."/>
            <person name="Chen H.C."/>
            <person name="Ermolaeva O."/>
            <person name="Hlavina W."/>
            <person name="Kapustin Y."/>
            <person name="Kiryutin B."/>
            <person name="Kitts P."/>
            <person name="Maglott D."/>
            <person name="Pruitt K."/>
            <person name="Sapojnikov V."/>
            <person name="Souvorov A."/>
            <person name="Mackey A.J."/>
            <person name="Waterhouse R.M."/>
            <person name="Wyder S."/>
            <person name="Zdobnov E.M."/>
            <person name="Zdobnov E.M."/>
            <person name="Wyder S."/>
            <person name="Kriventseva E.V."/>
            <person name="Kadowaki T."/>
            <person name="Bork P."/>
            <person name="Aranda M."/>
            <person name="Bao R."/>
            <person name="Beermann A."/>
            <person name="Berns N."/>
            <person name="Bolognesi R."/>
            <person name="Bonneton F."/>
            <person name="Bopp D."/>
            <person name="Brown S.J."/>
            <person name="Bucher G."/>
            <person name="Butts T."/>
            <person name="Chaumot A."/>
            <person name="Denell R.E."/>
            <person name="Ferrier D.E."/>
            <person name="Friedrich M."/>
            <person name="Gordon C.M."/>
            <person name="Jindra M."/>
            <person name="Klingler M."/>
            <person name="Lan Q."/>
            <person name="Lattorff H.M."/>
            <person name="Laudet V."/>
            <person name="von Levetsow C."/>
            <person name="Liu Z."/>
            <person name="Lutz R."/>
            <person name="Lynch J.A."/>
            <person name="da Fonseca R.N."/>
            <person name="Posnien N."/>
            <person name="Reuter R."/>
            <person name="Roth S."/>
            <person name="Savard J."/>
            <person name="Schinko J.B."/>
            <person name="Schmitt C."/>
            <person name="Schoppmeier M."/>
            <person name="Schroder R."/>
            <person name="Shippy T.D."/>
            <person name="Simonnet F."/>
            <person name="Marques-Souza H."/>
            <person name="Tautz D."/>
            <person name="Tomoyasu Y."/>
            <person name="Trauner J."/>
            <person name="Van der Zee M."/>
            <person name="Vervoort M."/>
            <person name="Wittkopp N."/>
            <person name="Wimmer E.A."/>
            <person name="Yang X."/>
            <person name="Jones A.K."/>
            <person name="Sattelle D.B."/>
            <person name="Ebert P.R."/>
            <person name="Nelson D."/>
            <person name="Scott J.G."/>
            <person name="Beeman R.W."/>
            <person name="Muthukrishnan S."/>
            <person name="Kramer K.J."/>
            <person name="Arakane Y."/>
            <person name="Beeman R.W."/>
            <person name="Zhu Q."/>
            <person name="Hogenkamp D."/>
            <person name="Dixit R."/>
            <person name="Oppert B."/>
            <person name="Jiang H."/>
            <person name="Zou Z."/>
            <person name="Marshall J."/>
            <person name="Elpidina E."/>
            <person name="Vinokurov K."/>
            <person name="Oppert C."/>
            <person name="Zou Z."/>
            <person name="Evans J."/>
            <person name="Lu Z."/>
            <person name="Zhao P."/>
            <person name="Sumathipala N."/>
            <person name="Altincicek B."/>
            <person name="Vilcinskas A."/>
            <person name="Williams M."/>
            <person name="Hultmark D."/>
            <person name="Hetru C."/>
            <person name="Jiang H."/>
            <person name="Grimmelikhuijzen C.J."/>
            <person name="Hauser F."/>
            <person name="Cazzamali G."/>
            <person name="Williamson M."/>
            <person name="Park Y."/>
            <person name="Li B."/>
            <person name="Tanaka Y."/>
            <person name="Predel R."/>
            <person name="Neupert S."/>
            <person name="Schachtner J."/>
            <person name="Verleyen P."/>
            <person name="Raible F."/>
            <person name="Bork P."/>
            <person name="Friedrich M."/>
            <person name="Walden K.K."/>
            <person name="Robertson H.M."/>
            <person name="Angeli S."/>
            <person name="Foret S."/>
            <person name="Bucher G."/>
            <person name="Schuetz S."/>
            <person name="Maleszka R."/>
            <person name="Wimmer E.A."/>
            <person name="Beeman R.W."/>
            <person name="Lorenzen M."/>
            <person name="Tomoyasu Y."/>
            <person name="Miller S.C."/>
            <person name="Grossmann D."/>
            <person name="Bucher G."/>
        </authorList>
    </citation>
    <scope>NUCLEOTIDE SEQUENCE [LARGE SCALE GENOMIC DNA]</scope>
    <source>
        <strain evidence="2 3">Georgia GA2</strain>
    </source>
</reference>
<keyword evidence="3" id="KW-1185">Reference proteome</keyword>
<evidence type="ECO:0000313" key="2">
    <source>
        <dbReference type="EMBL" id="KYB26334.1"/>
    </source>
</evidence>
<dbReference type="Proteomes" id="UP000007266">
    <property type="component" value="Linkage group 7"/>
</dbReference>
<gene>
    <name evidence="2" type="primary">AUGUSTUS-3.0.2_33828</name>
    <name evidence="2" type="ORF">TcasGA2_TC033828</name>
</gene>
<protein>
    <submittedName>
        <fullName evidence="2">Uncharacterized protein</fullName>
    </submittedName>
</protein>
<dbReference type="InParanoid" id="A0A139WEH7"/>
<evidence type="ECO:0000313" key="3">
    <source>
        <dbReference type="Proteomes" id="UP000007266"/>
    </source>
</evidence>
<feature type="signal peptide" evidence="1">
    <location>
        <begin position="1"/>
        <end position="20"/>
    </location>
</feature>
<reference evidence="2 3" key="2">
    <citation type="journal article" date="2010" name="Nucleic Acids Res.">
        <title>BeetleBase in 2010: revisions to provide comprehensive genomic information for Tribolium castaneum.</title>
        <authorList>
            <person name="Kim H.S."/>
            <person name="Murphy T."/>
            <person name="Xia J."/>
            <person name="Caragea D."/>
            <person name="Park Y."/>
            <person name="Beeman R.W."/>
            <person name="Lorenzen M.D."/>
            <person name="Butcher S."/>
            <person name="Manak J.R."/>
            <person name="Brown S.J."/>
        </authorList>
    </citation>
    <scope>GENOME REANNOTATION</scope>
    <source>
        <strain evidence="2 3">Georgia GA2</strain>
    </source>
</reference>
<name>A0A139WEH7_TRICA</name>